<keyword evidence="1" id="KW-0175">Coiled coil</keyword>
<proteinExistence type="predicted"/>
<dbReference type="PROSITE" id="PS50093">
    <property type="entry name" value="PKD"/>
    <property type="match status" value="1"/>
</dbReference>
<feature type="region of interest" description="Disordered" evidence="2">
    <location>
        <begin position="375"/>
        <end position="407"/>
    </location>
</feature>
<evidence type="ECO:0000313" key="4">
    <source>
        <dbReference type="EMBL" id="WMW25496.1"/>
    </source>
</evidence>
<accession>A0AA51YJD9</accession>
<dbReference type="InterPro" id="IPR013783">
    <property type="entry name" value="Ig-like_fold"/>
</dbReference>
<evidence type="ECO:0000256" key="2">
    <source>
        <dbReference type="SAM" id="MobiDB-lite"/>
    </source>
</evidence>
<dbReference type="Gene3D" id="2.60.40.10">
    <property type="entry name" value="Immunoglobulins"/>
    <property type="match status" value="1"/>
</dbReference>
<dbReference type="InterPro" id="IPR035986">
    <property type="entry name" value="PKD_dom_sf"/>
</dbReference>
<dbReference type="CDD" id="cd00146">
    <property type="entry name" value="PKD"/>
    <property type="match status" value="1"/>
</dbReference>
<name>A0AA51YJD9_9EURY</name>
<organism evidence="4 5">
    <name type="scientific">Methanolobus sediminis</name>
    <dbReference type="NCBI Taxonomy" id="3072978"/>
    <lineage>
        <taxon>Archaea</taxon>
        <taxon>Methanobacteriati</taxon>
        <taxon>Methanobacteriota</taxon>
        <taxon>Stenosarchaea group</taxon>
        <taxon>Methanomicrobia</taxon>
        <taxon>Methanosarcinales</taxon>
        <taxon>Methanosarcinaceae</taxon>
        <taxon>Methanolobus</taxon>
    </lineage>
</organism>
<gene>
    <name evidence="4" type="ORF">RE474_01900</name>
</gene>
<feature type="region of interest" description="Disordered" evidence="2">
    <location>
        <begin position="43"/>
        <end position="80"/>
    </location>
</feature>
<sequence>MMRKTKNGMRIITIFAVMMMLISVIPTGAMAASDNAKNNNVKLTENNGNIKSAGDNGNGNLADDSTDDEENAKITGRGNNAASNYNDAKVKFANIKSQNPNLNTEEAINATKDYLNETIDYMISLLDEDSEYIDDLKDVQTKVLEEDETRKDLADSAKTIKNIWNDARKEHATSASKAVDNKINGILQASENLRVRLNNEINTMEENGKNVDDLRDMLGEYEGLIEQARNRYANGNTVEAGKDIKDANGILRNILKELKQEREGVVVLTGNGTLHAEGNGTVVLSGNLTIDITADDYAKLVIKDLAGDADINADDAEYDTSNIDAGNSTDNNRAFVFINITGEVNITGSRLTVMVSGEDIKLDVDGTGTAVLSGEGTYTVGDGDEEGDWASRYTGDDEDNEDATDEDDNVTVVANFTYNIDGLNVTFNDASANASSWYWDFDDGNYSTEQYPTHEYALYDEYNVSLTAYESDNNKLNNDSITQIIMLTDDQNSEENNDDQNVTES</sequence>
<dbReference type="AlphaFoldDB" id="A0AA51YJD9"/>
<dbReference type="SUPFAM" id="SSF49299">
    <property type="entry name" value="PKD domain"/>
    <property type="match status" value="1"/>
</dbReference>
<evidence type="ECO:0000256" key="1">
    <source>
        <dbReference type="SAM" id="Coils"/>
    </source>
</evidence>
<dbReference type="GeneID" id="84231431"/>
<dbReference type="KEGG" id="mseb:RE474_01900"/>
<feature type="domain" description="PKD" evidence="3">
    <location>
        <begin position="429"/>
        <end position="468"/>
    </location>
</feature>
<dbReference type="EMBL" id="CP133592">
    <property type="protein sequence ID" value="WMW25496.1"/>
    <property type="molecule type" value="Genomic_DNA"/>
</dbReference>
<evidence type="ECO:0000313" key="5">
    <source>
        <dbReference type="Proteomes" id="UP001182908"/>
    </source>
</evidence>
<keyword evidence="5" id="KW-1185">Reference proteome</keyword>
<dbReference type="Pfam" id="PF00801">
    <property type="entry name" value="PKD"/>
    <property type="match status" value="1"/>
</dbReference>
<protein>
    <submittedName>
        <fullName evidence="4">PKD domain-containing protein</fullName>
    </submittedName>
</protein>
<dbReference type="Proteomes" id="UP001182908">
    <property type="component" value="Chromosome"/>
</dbReference>
<dbReference type="InterPro" id="IPR000601">
    <property type="entry name" value="PKD_dom"/>
</dbReference>
<feature type="coiled-coil region" evidence="1">
    <location>
        <begin position="187"/>
        <end position="231"/>
    </location>
</feature>
<reference evidence="4 5" key="1">
    <citation type="submission" date="2023-08" db="EMBL/GenBank/DDBJ databases">
        <title>Methanolobus mangrovi sp. nov. and Methanolobus sediminis sp. nov, two novel methylotrophic methanogens isolated from mangrove sediments in China.</title>
        <authorList>
            <person name="Zhou J."/>
        </authorList>
    </citation>
    <scope>NUCLEOTIDE SEQUENCE [LARGE SCALE GENOMIC DNA]</scope>
    <source>
        <strain evidence="4 5">FTZ6</strain>
    </source>
</reference>
<dbReference type="SMART" id="SM00089">
    <property type="entry name" value="PKD"/>
    <property type="match status" value="1"/>
</dbReference>
<feature type="compositionally biased region" description="Acidic residues" evidence="2">
    <location>
        <begin position="396"/>
        <end position="407"/>
    </location>
</feature>
<evidence type="ECO:0000259" key="3">
    <source>
        <dbReference type="PROSITE" id="PS50093"/>
    </source>
</evidence>
<dbReference type="RefSeq" id="WP_309311300.1">
    <property type="nucleotide sequence ID" value="NZ_CP133592.1"/>
</dbReference>
<dbReference type="InterPro" id="IPR022409">
    <property type="entry name" value="PKD/Chitinase_dom"/>
</dbReference>